<feature type="chain" id="PRO_5045038580" description="Lipoprotein" evidence="2">
    <location>
        <begin position="23"/>
        <end position="176"/>
    </location>
</feature>
<feature type="region of interest" description="Disordered" evidence="1">
    <location>
        <begin position="23"/>
        <end position="55"/>
    </location>
</feature>
<dbReference type="PROSITE" id="PS51257">
    <property type="entry name" value="PROKAR_LIPOPROTEIN"/>
    <property type="match status" value="1"/>
</dbReference>
<reference evidence="4" key="1">
    <citation type="journal article" date="2019" name="Int. J. Syst. Evol. Microbiol.">
        <title>The Global Catalogue of Microorganisms (GCM) 10K type strain sequencing project: providing services to taxonomists for standard genome sequencing and annotation.</title>
        <authorList>
            <consortium name="The Broad Institute Genomics Platform"/>
            <consortium name="The Broad Institute Genome Sequencing Center for Infectious Disease"/>
            <person name="Wu L."/>
            <person name="Ma J."/>
        </authorList>
    </citation>
    <scope>NUCLEOTIDE SEQUENCE [LARGE SCALE GENOMIC DNA]</scope>
    <source>
        <strain evidence="4">JCM 17342</strain>
    </source>
</reference>
<feature type="compositionally biased region" description="Pro residues" evidence="1">
    <location>
        <begin position="23"/>
        <end position="32"/>
    </location>
</feature>
<keyword evidence="4" id="KW-1185">Reference proteome</keyword>
<accession>A0ABP7RYK0</accession>
<dbReference type="RefSeq" id="WP_344874299.1">
    <property type="nucleotide sequence ID" value="NZ_BAABAL010000007.1"/>
</dbReference>
<sequence length="176" mass="17105">MSRVKKLLCAGLVLALAGCGSAPPPAEPPPTQAPTTQTPTTTPAPTTTTTPPPPPTLSVAANGSDYKVCASGSCEVALAKPVTIRFGGSAPGKIVIKSVSADSAEFELTLNRGGGGSGTLKPGCSAFSFGGGGGFGSLAGPSKECASSGPEAKPGSVTLQMPGVQDGAPILRIVTA</sequence>
<evidence type="ECO:0000313" key="3">
    <source>
        <dbReference type="EMBL" id="GAA4004033.1"/>
    </source>
</evidence>
<feature type="signal peptide" evidence="2">
    <location>
        <begin position="1"/>
        <end position="22"/>
    </location>
</feature>
<dbReference type="Proteomes" id="UP001501747">
    <property type="component" value="Unassembled WGS sequence"/>
</dbReference>
<evidence type="ECO:0000256" key="2">
    <source>
        <dbReference type="SAM" id="SignalP"/>
    </source>
</evidence>
<gene>
    <name evidence="3" type="ORF">GCM10022247_26250</name>
</gene>
<proteinExistence type="predicted"/>
<evidence type="ECO:0000313" key="4">
    <source>
        <dbReference type="Proteomes" id="UP001501747"/>
    </source>
</evidence>
<name>A0ABP7RYK0_9PSEU</name>
<evidence type="ECO:0000256" key="1">
    <source>
        <dbReference type="SAM" id="MobiDB-lite"/>
    </source>
</evidence>
<evidence type="ECO:0008006" key="5">
    <source>
        <dbReference type="Google" id="ProtNLM"/>
    </source>
</evidence>
<keyword evidence="2" id="KW-0732">Signal</keyword>
<dbReference type="EMBL" id="BAABAL010000007">
    <property type="protein sequence ID" value="GAA4004033.1"/>
    <property type="molecule type" value="Genomic_DNA"/>
</dbReference>
<feature type="compositionally biased region" description="Low complexity" evidence="1">
    <location>
        <begin position="33"/>
        <end position="49"/>
    </location>
</feature>
<protein>
    <recommendedName>
        <fullName evidence="5">Lipoprotein</fullName>
    </recommendedName>
</protein>
<organism evidence="3 4">
    <name type="scientific">Allokutzneria multivorans</name>
    <dbReference type="NCBI Taxonomy" id="1142134"/>
    <lineage>
        <taxon>Bacteria</taxon>
        <taxon>Bacillati</taxon>
        <taxon>Actinomycetota</taxon>
        <taxon>Actinomycetes</taxon>
        <taxon>Pseudonocardiales</taxon>
        <taxon>Pseudonocardiaceae</taxon>
        <taxon>Allokutzneria</taxon>
    </lineage>
</organism>
<comment type="caution">
    <text evidence="3">The sequence shown here is derived from an EMBL/GenBank/DDBJ whole genome shotgun (WGS) entry which is preliminary data.</text>
</comment>